<accession>A0ABR1WFA5</accession>
<comment type="caution">
    <text evidence="3">The sequence shown here is derived from an EMBL/GenBank/DDBJ whole genome shotgun (WGS) entry which is preliminary data.</text>
</comment>
<dbReference type="GO" id="GO:0016787">
    <property type="term" value="F:hydrolase activity"/>
    <property type="evidence" value="ECO:0007669"/>
    <property type="project" value="UniProtKB-KW"/>
</dbReference>
<feature type="chain" id="PRO_5046662692" evidence="1">
    <location>
        <begin position="21"/>
        <end position="138"/>
    </location>
</feature>
<proteinExistence type="predicted"/>
<feature type="signal peptide" evidence="1">
    <location>
        <begin position="1"/>
        <end position="20"/>
    </location>
</feature>
<dbReference type="Proteomes" id="UP001446871">
    <property type="component" value="Unassembled WGS sequence"/>
</dbReference>
<evidence type="ECO:0000313" key="4">
    <source>
        <dbReference type="Proteomes" id="UP001446871"/>
    </source>
</evidence>
<gene>
    <name evidence="3" type="ORF">PG996_000947</name>
</gene>
<evidence type="ECO:0000313" key="3">
    <source>
        <dbReference type="EMBL" id="KAK8082166.1"/>
    </source>
</evidence>
<keyword evidence="1" id="KW-0732">Signal</keyword>
<dbReference type="InterPro" id="IPR029226">
    <property type="entry name" value="Ecp2-like"/>
</dbReference>
<keyword evidence="3" id="KW-0378">Hydrolase</keyword>
<sequence>MLSVTRVLGLLALLSSSALAALMQHLQGTQYEDKCTYTTWIDETTNNSPLADDCLAIAKPFQNAHQGWFLGRLARHLRIRGTPDNQGGKTNFFFGATDAYDLIFDATMRFRKKSGKFGASGVTKCDDTQVNWKIFHKT</sequence>
<evidence type="ECO:0000256" key="1">
    <source>
        <dbReference type="SAM" id="SignalP"/>
    </source>
</evidence>
<keyword evidence="4" id="KW-1185">Reference proteome</keyword>
<name>A0ABR1WFA5_9PEZI</name>
<evidence type="ECO:0000259" key="2">
    <source>
        <dbReference type="Pfam" id="PF14856"/>
    </source>
</evidence>
<dbReference type="EMBL" id="JAQQWM010000001">
    <property type="protein sequence ID" value="KAK8082166.1"/>
    <property type="molecule type" value="Genomic_DNA"/>
</dbReference>
<organism evidence="3 4">
    <name type="scientific">Apiospora saccharicola</name>
    <dbReference type="NCBI Taxonomy" id="335842"/>
    <lineage>
        <taxon>Eukaryota</taxon>
        <taxon>Fungi</taxon>
        <taxon>Dikarya</taxon>
        <taxon>Ascomycota</taxon>
        <taxon>Pezizomycotina</taxon>
        <taxon>Sordariomycetes</taxon>
        <taxon>Xylariomycetidae</taxon>
        <taxon>Amphisphaeriales</taxon>
        <taxon>Apiosporaceae</taxon>
        <taxon>Apiospora</taxon>
    </lineage>
</organism>
<feature type="domain" description="Ecp2 effector protein-like" evidence="2">
    <location>
        <begin position="34"/>
        <end position="125"/>
    </location>
</feature>
<reference evidence="3 4" key="1">
    <citation type="submission" date="2023-01" db="EMBL/GenBank/DDBJ databases">
        <title>Analysis of 21 Apiospora genomes using comparative genomics revels a genus with tremendous synthesis potential of carbohydrate active enzymes and secondary metabolites.</title>
        <authorList>
            <person name="Sorensen T."/>
        </authorList>
    </citation>
    <scope>NUCLEOTIDE SEQUENCE [LARGE SCALE GENOMIC DNA]</scope>
    <source>
        <strain evidence="3 4">CBS 83171</strain>
    </source>
</reference>
<protein>
    <submittedName>
        <fullName evidence="3">Glycoside hydrolase</fullName>
    </submittedName>
</protein>
<dbReference type="Pfam" id="PF14856">
    <property type="entry name" value="Hce2"/>
    <property type="match status" value="1"/>
</dbReference>